<keyword evidence="5" id="KW-0732">Signal</keyword>
<evidence type="ECO:0000256" key="3">
    <source>
        <dbReference type="ARBA" id="ARBA00022505"/>
    </source>
</evidence>
<accession>A0A1B9F7L3</accession>
<dbReference type="Gene3D" id="3.40.50.740">
    <property type="match status" value="2"/>
</dbReference>
<dbReference type="PANTHER" id="PTHR43742">
    <property type="entry name" value="TRIMETHYLAMINE-N-OXIDE REDUCTASE"/>
    <property type="match status" value="1"/>
</dbReference>
<evidence type="ECO:0000256" key="6">
    <source>
        <dbReference type="ARBA" id="ARBA00023002"/>
    </source>
</evidence>
<proteinExistence type="inferred from homology"/>
<evidence type="ECO:0000313" key="10">
    <source>
        <dbReference type="EMBL" id="OCC15902.1"/>
    </source>
</evidence>
<dbReference type="Pfam" id="PF01568">
    <property type="entry name" value="Molydop_binding"/>
    <property type="match status" value="1"/>
</dbReference>
<dbReference type="InterPro" id="IPR006656">
    <property type="entry name" value="Mopterin_OxRdtase"/>
</dbReference>
<keyword evidence="2" id="KW-0004">4Fe-4S</keyword>
<evidence type="ECO:0000256" key="8">
    <source>
        <dbReference type="ARBA" id="ARBA00023014"/>
    </source>
</evidence>
<dbReference type="InterPro" id="IPR050612">
    <property type="entry name" value="Prok_Mopterin_Oxidored"/>
</dbReference>
<dbReference type="GO" id="GO:0043546">
    <property type="term" value="F:molybdopterin cofactor binding"/>
    <property type="evidence" value="ECO:0007669"/>
    <property type="project" value="InterPro"/>
</dbReference>
<dbReference type="Gene3D" id="3.40.228.10">
    <property type="entry name" value="Dimethylsulfoxide Reductase, domain 2"/>
    <property type="match status" value="1"/>
</dbReference>
<name>A0A1B9F7L3_9BACT</name>
<sequence>MKKGISRRTLFKGAPFFLLQGCALVSSKGMNKSDMTIFPSYEKGTFKYLSSPETRVIHTLCLGCNARCGIKAFSRDGKIETVTGNPYHPYNTLGQPISLETPLEKSLKISGSVCGKAKEISNYVFSPYRILMPLKRVGKRGEGKFEPIEWERLITEIVNGGRLFSHLGEDRHVPGLKDLLSDESIDPDAPELGPKRNGFCFMTGRLQHGRKAFIDRFVKYAFGSVNRIGHTDICGLGFRMGNYAFTEGEAVELKADPWSAKYIIIFGANVYEALQPGLNTYGATLAKRARNGDLKFVIVDPRAQKASAHAHRWVPIRPGQDGAFALGIIRWLIENKRFNRQYLEAPNRQAALELGNGAYVNATHLVVWDENDPRHGKFLRLGDVSSDVSKEEKDHFVVVKKGGDELVSYIEVKCAELNVDKYIEDGEGKRIRVRSAFNIMQEGVFEHSIEDYARFSGVDKETIEEVAREFSDHAPYASVCQYHGAGNYVNGTYAAYAVAALNALSGSLGRKGGYITSGGGLSSWKKGSYDLLNFQGKRKPRGIKISREKADYRDSTEYRKKQSSGEKTYPATRPWFPFTKGGLSVEALSGIDTKYPYPITALFLYFFNPVYSIPGGNRFKATLSDPDKVPLLVSIDIGINESNIYADYIIPDITYAEGHYGWLSPHAPAFKFTAVRTPIIEPITPKTRDGRPICLETFLIDLAEAMNLPGFGQNAIPGKDSRVYPLKQAEDFYLRGFSNIAENANLRCDDTEAIEFVERNYPVSKYKAILTKEEWRRVCVLLSRGGLFSPYENCFWGEAFKYGPKRFTIYNEGLSDTVCSITGRRFYGSLRYVPPINQGDPDFPFTLISYKQALHTQSRTIWHKVALELHPQNFVLMNQGDAARLKLRDGDLVWVKSRSNRDGVVGELRTTWTIRPGTVAISISYGHKGLGASSLKIRNAKHVMLGGETVTQGDIVISDQSLGKGINPNELSDLDYDFGNTPLIDLVGGIPDFSSTCVRVEPV</sequence>
<dbReference type="PANTHER" id="PTHR43742:SF9">
    <property type="entry name" value="TETRATHIONATE REDUCTASE SUBUNIT A"/>
    <property type="match status" value="1"/>
</dbReference>
<keyword evidence="3" id="KW-0500">Molybdenum</keyword>
<keyword evidence="8" id="KW-0411">Iron-sulfur</keyword>
<dbReference type="EMBL" id="MAGO01000003">
    <property type="protein sequence ID" value="OCC15902.1"/>
    <property type="molecule type" value="Genomic_DNA"/>
</dbReference>
<feature type="domain" description="4Fe-4S Mo/W bis-MGD-type" evidence="9">
    <location>
        <begin position="54"/>
        <end position="128"/>
    </location>
</feature>
<gene>
    <name evidence="10" type="ORF">DBT_0827</name>
</gene>
<dbReference type="PATRIC" id="fig|1156395.6.peg.840"/>
<dbReference type="InterPro" id="IPR006963">
    <property type="entry name" value="Mopterin_OxRdtase_4Fe-4S_dom"/>
</dbReference>
<dbReference type="STRING" id="1156395.DBT_0827"/>
<evidence type="ECO:0000256" key="1">
    <source>
        <dbReference type="ARBA" id="ARBA00010312"/>
    </source>
</evidence>
<evidence type="ECO:0000259" key="9">
    <source>
        <dbReference type="PROSITE" id="PS51669"/>
    </source>
</evidence>
<keyword evidence="4" id="KW-0479">Metal-binding</keyword>
<keyword evidence="7" id="KW-0408">Iron</keyword>
<dbReference type="GO" id="GO:0051539">
    <property type="term" value="F:4 iron, 4 sulfur cluster binding"/>
    <property type="evidence" value="ECO:0007669"/>
    <property type="project" value="UniProtKB-KW"/>
</dbReference>
<evidence type="ECO:0000256" key="2">
    <source>
        <dbReference type="ARBA" id="ARBA00022485"/>
    </source>
</evidence>
<comment type="similarity">
    <text evidence="1">Belongs to the prokaryotic molybdopterin-containing oxidoreductase family.</text>
</comment>
<dbReference type="SUPFAM" id="SSF50692">
    <property type="entry name" value="ADC-like"/>
    <property type="match status" value="1"/>
</dbReference>
<keyword evidence="6" id="KW-0560">Oxidoreductase</keyword>
<dbReference type="PROSITE" id="PS51669">
    <property type="entry name" value="4FE4S_MOW_BIS_MGD"/>
    <property type="match status" value="1"/>
</dbReference>
<dbReference type="SMART" id="SM00926">
    <property type="entry name" value="Molybdop_Fe4S4"/>
    <property type="match status" value="1"/>
</dbReference>
<dbReference type="InterPro" id="IPR009010">
    <property type="entry name" value="Asp_de-COase-like_dom_sf"/>
</dbReference>
<dbReference type="OrthoDB" id="9810782at2"/>
<reference evidence="10 11" key="1">
    <citation type="submission" date="2016-06" db="EMBL/GenBank/DDBJ databases">
        <title>Respiratory ammonification of nitrate coupled to the oxidation of elemental sulfur in deep-sea autotrophic thermophilic bacteria.</title>
        <authorList>
            <person name="Slobodkina G.B."/>
            <person name="Mardanov A.V."/>
            <person name="Ravin N.V."/>
            <person name="Frolova A.A."/>
            <person name="Viryasiv M.B."/>
            <person name="Chernyh N.A."/>
            <person name="Bonch-Osmolovskaya E.A."/>
            <person name="Slobodkin A.I."/>
        </authorList>
    </citation>
    <scope>NUCLEOTIDE SEQUENCE [LARGE SCALE GENOMIC DNA]</scope>
    <source>
        <strain evidence="10 11">S69</strain>
    </source>
</reference>
<dbReference type="InterPro" id="IPR006657">
    <property type="entry name" value="MoPterin_dinucl-bd_dom"/>
</dbReference>
<dbReference type="GO" id="GO:0016491">
    <property type="term" value="F:oxidoreductase activity"/>
    <property type="evidence" value="ECO:0007669"/>
    <property type="project" value="UniProtKB-KW"/>
</dbReference>
<organism evidence="10 11">
    <name type="scientific">Dissulfuribacter thermophilus</name>
    <dbReference type="NCBI Taxonomy" id="1156395"/>
    <lineage>
        <taxon>Bacteria</taxon>
        <taxon>Pseudomonadati</taxon>
        <taxon>Thermodesulfobacteriota</taxon>
        <taxon>Dissulfuribacteria</taxon>
        <taxon>Dissulfuribacterales</taxon>
        <taxon>Dissulfuribacteraceae</taxon>
        <taxon>Dissulfuribacter</taxon>
    </lineage>
</organism>
<keyword evidence="11" id="KW-1185">Reference proteome</keyword>
<dbReference type="Pfam" id="PF04879">
    <property type="entry name" value="Molybdop_Fe4S4"/>
    <property type="match status" value="1"/>
</dbReference>
<evidence type="ECO:0000256" key="5">
    <source>
        <dbReference type="ARBA" id="ARBA00022729"/>
    </source>
</evidence>
<protein>
    <submittedName>
        <fullName evidence="10">Molybdopterin oxidoreductase, catalytic subunit A</fullName>
    </submittedName>
</protein>
<dbReference type="Pfam" id="PF00384">
    <property type="entry name" value="Molybdopterin"/>
    <property type="match status" value="1"/>
</dbReference>
<dbReference type="Proteomes" id="UP000093080">
    <property type="component" value="Unassembled WGS sequence"/>
</dbReference>
<evidence type="ECO:0000256" key="7">
    <source>
        <dbReference type="ARBA" id="ARBA00023004"/>
    </source>
</evidence>
<evidence type="ECO:0000256" key="4">
    <source>
        <dbReference type="ARBA" id="ARBA00022723"/>
    </source>
</evidence>
<dbReference type="Gene3D" id="2.40.40.20">
    <property type="match status" value="1"/>
</dbReference>
<dbReference type="GO" id="GO:0046872">
    <property type="term" value="F:metal ion binding"/>
    <property type="evidence" value="ECO:0007669"/>
    <property type="project" value="UniProtKB-KW"/>
</dbReference>
<dbReference type="AlphaFoldDB" id="A0A1B9F7L3"/>
<evidence type="ECO:0000313" key="11">
    <source>
        <dbReference type="Proteomes" id="UP000093080"/>
    </source>
</evidence>
<dbReference type="Gene3D" id="2.20.25.90">
    <property type="entry name" value="ADC-like domains"/>
    <property type="match status" value="1"/>
</dbReference>
<comment type="caution">
    <text evidence="10">The sequence shown here is derived from an EMBL/GenBank/DDBJ whole genome shotgun (WGS) entry which is preliminary data.</text>
</comment>
<dbReference type="SUPFAM" id="SSF53706">
    <property type="entry name" value="Formate dehydrogenase/DMSO reductase, domains 1-3"/>
    <property type="match status" value="1"/>
</dbReference>